<feature type="domain" description="Major facilitator superfamily (MFS) profile" evidence="6">
    <location>
        <begin position="83"/>
        <end position="484"/>
    </location>
</feature>
<accession>A0A7S3PDR3</accession>
<dbReference type="GO" id="GO:0005886">
    <property type="term" value="C:plasma membrane"/>
    <property type="evidence" value="ECO:0007669"/>
    <property type="project" value="TreeGrafter"/>
</dbReference>
<feature type="transmembrane region" description="Helical" evidence="5">
    <location>
        <begin position="459"/>
        <end position="480"/>
    </location>
</feature>
<evidence type="ECO:0000256" key="5">
    <source>
        <dbReference type="SAM" id="Phobius"/>
    </source>
</evidence>
<evidence type="ECO:0000256" key="1">
    <source>
        <dbReference type="ARBA" id="ARBA00004141"/>
    </source>
</evidence>
<feature type="transmembrane region" description="Helical" evidence="5">
    <location>
        <begin position="396"/>
        <end position="417"/>
    </location>
</feature>
<keyword evidence="3 5" id="KW-1133">Transmembrane helix</keyword>
<feature type="transmembrane region" description="Helical" evidence="5">
    <location>
        <begin position="148"/>
        <end position="167"/>
    </location>
</feature>
<dbReference type="PROSITE" id="PS50850">
    <property type="entry name" value="MFS"/>
    <property type="match status" value="1"/>
</dbReference>
<feature type="transmembrane region" description="Helical" evidence="5">
    <location>
        <begin position="372"/>
        <end position="390"/>
    </location>
</feature>
<dbReference type="PROSITE" id="PS00216">
    <property type="entry name" value="SUGAR_TRANSPORT_1"/>
    <property type="match status" value="1"/>
</dbReference>
<dbReference type="Gene3D" id="1.20.1250.20">
    <property type="entry name" value="MFS general substrate transporter like domains"/>
    <property type="match status" value="2"/>
</dbReference>
<dbReference type="InterPro" id="IPR020846">
    <property type="entry name" value="MFS_dom"/>
</dbReference>
<evidence type="ECO:0000256" key="3">
    <source>
        <dbReference type="ARBA" id="ARBA00022989"/>
    </source>
</evidence>
<reference evidence="7" key="1">
    <citation type="submission" date="2021-01" db="EMBL/GenBank/DDBJ databases">
        <authorList>
            <person name="Corre E."/>
            <person name="Pelletier E."/>
            <person name="Niang G."/>
            <person name="Scheremetjew M."/>
            <person name="Finn R."/>
            <person name="Kale V."/>
            <person name="Holt S."/>
            <person name="Cochrane G."/>
            <person name="Meng A."/>
            <person name="Brown T."/>
            <person name="Cohen L."/>
        </authorList>
    </citation>
    <scope>NUCLEOTIDE SEQUENCE</scope>
    <source>
        <strain evidence="7">GSBS06</strain>
    </source>
</reference>
<dbReference type="GO" id="GO:0046943">
    <property type="term" value="F:carboxylic acid transmembrane transporter activity"/>
    <property type="evidence" value="ECO:0007669"/>
    <property type="project" value="TreeGrafter"/>
</dbReference>
<dbReference type="SUPFAM" id="SSF103473">
    <property type="entry name" value="MFS general substrate transporter"/>
    <property type="match status" value="1"/>
</dbReference>
<dbReference type="InterPro" id="IPR005829">
    <property type="entry name" value="Sugar_transporter_CS"/>
</dbReference>
<organism evidence="7">
    <name type="scientific">Aplanochytrium stocchinoi</name>
    <dbReference type="NCBI Taxonomy" id="215587"/>
    <lineage>
        <taxon>Eukaryota</taxon>
        <taxon>Sar</taxon>
        <taxon>Stramenopiles</taxon>
        <taxon>Bigyra</taxon>
        <taxon>Labyrinthulomycetes</taxon>
        <taxon>Thraustochytrida</taxon>
        <taxon>Thraustochytriidae</taxon>
        <taxon>Aplanochytrium</taxon>
    </lineage>
</organism>
<dbReference type="Pfam" id="PF07690">
    <property type="entry name" value="MFS_1"/>
    <property type="match status" value="2"/>
</dbReference>
<comment type="subcellular location">
    <subcellularLocation>
        <location evidence="1">Membrane</location>
        <topology evidence="1">Multi-pass membrane protein</topology>
    </subcellularLocation>
</comment>
<keyword evidence="2 5" id="KW-0812">Transmembrane</keyword>
<dbReference type="InterPro" id="IPR011701">
    <property type="entry name" value="MFS"/>
</dbReference>
<feature type="transmembrane region" description="Helical" evidence="5">
    <location>
        <begin position="429"/>
        <end position="447"/>
    </location>
</feature>
<dbReference type="InterPro" id="IPR036259">
    <property type="entry name" value="MFS_trans_sf"/>
</dbReference>
<gene>
    <name evidence="7" type="ORF">ASTO00021_LOCUS2625</name>
</gene>
<evidence type="ECO:0000259" key="6">
    <source>
        <dbReference type="PROSITE" id="PS50850"/>
    </source>
</evidence>
<feature type="transmembrane region" description="Helical" evidence="5">
    <location>
        <begin position="342"/>
        <end position="360"/>
    </location>
</feature>
<proteinExistence type="predicted"/>
<sequence>MNPDISSSDMGMEMEMYEVADSSFVMNGIDIGSQNSNDDTTAEVEPLTEEKHVPSFCLKNKRGLCCFLAYDDPPKLTQNQWSILAIAGISNLFRSYDGLVSTVAVSQIQEDLHISEEDIGLVYAAVRFGIVPALLVAMLSDIHGRRKVLLISTGIYIVFTSSTGFTTNLNQFIGFQFIAKMFSSVQNTVYSVLILEALNDENRGWAIGLYQSFSAFGGSIALMLFAVFGGFRWGWRVMYIVSFTELFLLRYMYRNLPESGIIMKAWAETVHVEERLPVNSLSLFREAVLSNLKPVYLLFLSYPKRFLGCTTIAAIDGFATAPADLFKIKFMQELHGLSPHDISMIIFVSGVGAILCFTLAGKLSDKYGRKPLLIGFKTLLTASIVLYYTVPGKWFIVFLILIMQSTFVLATVSATYFGECFPTSFRSTAIAWLGVVFTLSGSLGLVAEKQLFLVVGDHYIASACFASIGIFSIPVLVFMLPETAGYNLETVS</sequence>
<dbReference type="AlphaFoldDB" id="A0A7S3PDR3"/>
<dbReference type="PANTHER" id="PTHR23508">
    <property type="entry name" value="CARBOXYLIC ACID TRANSPORTER PROTEIN HOMOLOG"/>
    <property type="match status" value="1"/>
</dbReference>
<evidence type="ECO:0000313" key="7">
    <source>
        <dbReference type="EMBL" id="CAE0432299.1"/>
    </source>
</evidence>
<feature type="transmembrane region" description="Helical" evidence="5">
    <location>
        <begin position="173"/>
        <end position="195"/>
    </location>
</feature>
<dbReference type="PANTHER" id="PTHR23508:SF10">
    <property type="entry name" value="CARBOXYLIC ACID TRANSPORTER PROTEIN HOMOLOG"/>
    <property type="match status" value="1"/>
</dbReference>
<name>A0A7S3PDR3_9STRA</name>
<evidence type="ECO:0000256" key="4">
    <source>
        <dbReference type="ARBA" id="ARBA00023136"/>
    </source>
</evidence>
<protein>
    <recommendedName>
        <fullName evidence="6">Major facilitator superfamily (MFS) profile domain-containing protein</fullName>
    </recommendedName>
</protein>
<feature type="transmembrane region" description="Helical" evidence="5">
    <location>
        <begin position="207"/>
        <end position="227"/>
    </location>
</feature>
<keyword evidence="4 5" id="KW-0472">Membrane</keyword>
<evidence type="ECO:0000256" key="2">
    <source>
        <dbReference type="ARBA" id="ARBA00022692"/>
    </source>
</evidence>
<dbReference type="EMBL" id="HBIN01003772">
    <property type="protein sequence ID" value="CAE0432299.1"/>
    <property type="molecule type" value="Transcribed_RNA"/>
</dbReference>